<evidence type="ECO:0000256" key="1">
    <source>
        <dbReference type="ARBA" id="ARBA00009684"/>
    </source>
</evidence>
<dbReference type="EC" id="2.7.1.148" evidence="2 9"/>
<proteinExistence type="inferred from homology"/>
<dbReference type="HAMAP" id="MF_00061">
    <property type="entry name" value="IspE"/>
    <property type="match status" value="1"/>
</dbReference>
<reference evidence="12" key="1">
    <citation type="submission" date="2012-02" db="EMBL/GenBank/DDBJ databases">
        <title>The complete genome of Solitalea canadensis DSM 3403.</title>
        <authorList>
            <consortium name="US DOE Joint Genome Institute (JGI-PGF)"/>
            <person name="Lucas S."/>
            <person name="Copeland A."/>
            <person name="Lapidus A."/>
            <person name="Glavina del Rio T."/>
            <person name="Dalin E."/>
            <person name="Tice H."/>
            <person name="Bruce D."/>
            <person name="Goodwin L."/>
            <person name="Pitluck S."/>
            <person name="Peters L."/>
            <person name="Ovchinnikova G."/>
            <person name="Lu M."/>
            <person name="Kyrpides N."/>
            <person name="Mavromatis K."/>
            <person name="Ivanova N."/>
            <person name="Brettin T."/>
            <person name="Detter J.C."/>
            <person name="Han C."/>
            <person name="Larimer F."/>
            <person name="Land M."/>
            <person name="Hauser L."/>
            <person name="Markowitz V."/>
            <person name="Cheng J.-F."/>
            <person name="Hugenholtz P."/>
            <person name="Woyke T."/>
            <person name="Wu D."/>
            <person name="Spring S."/>
            <person name="Schroeder M."/>
            <person name="Kopitz M."/>
            <person name="Brambilla E."/>
            <person name="Klenk H.-P."/>
            <person name="Eisen J.A."/>
        </authorList>
    </citation>
    <scope>NUCLEOTIDE SEQUENCE</scope>
    <source>
        <strain evidence="12">DSM 3403</strain>
    </source>
</reference>
<dbReference type="NCBIfam" id="TIGR00154">
    <property type="entry name" value="ispE"/>
    <property type="match status" value="1"/>
</dbReference>
<dbReference type="HOGENOM" id="CLU_053057_1_1_10"/>
<dbReference type="PANTHER" id="PTHR43527:SF2">
    <property type="entry name" value="4-DIPHOSPHOCYTIDYL-2-C-METHYL-D-ERYTHRITOL KINASE, CHLOROPLASTIC"/>
    <property type="match status" value="1"/>
</dbReference>
<dbReference type="InterPro" id="IPR004424">
    <property type="entry name" value="IspE"/>
</dbReference>
<evidence type="ECO:0000256" key="8">
    <source>
        <dbReference type="ARBA" id="ARBA00032554"/>
    </source>
</evidence>
<dbReference type="GO" id="GO:0016114">
    <property type="term" value="P:terpenoid biosynthetic process"/>
    <property type="evidence" value="ECO:0007669"/>
    <property type="project" value="UniProtKB-UniRule"/>
</dbReference>
<accession>H8KUG8</accession>
<dbReference type="EMBL" id="CP003349">
    <property type="protein sequence ID" value="AFD07333.1"/>
    <property type="molecule type" value="Genomic_DNA"/>
</dbReference>
<evidence type="ECO:0000256" key="7">
    <source>
        <dbReference type="ARBA" id="ARBA00022840"/>
    </source>
</evidence>
<dbReference type="OrthoDB" id="9809438at2"/>
<sequence>MIIFPNAKINIGLNIVEKRTDGFHNIETIFYPVKIYDSLEIIESLETQFFAHGIDIPGNTNDNICLKAYQMVKENIDIPPIHIHLLKNIPVGAGLGGGSADGAYMIRLLNQKFELGLSVEQMQQYARRLGSDCAFFIENTPVFAVGKGDEFFSQELNLEKYFLVLIKPDIHVSTVDAYGGCKPEKPDTSLQLLAHLPVSEWKNTIKNDFEKTVFKKYPPIQKIKEELYRAGAMYASMSGSGSSVFGIFDKEVVLPHLEMEHKVFYGV</sequence>
<keyword evidence="5 9" id="KW-0547">Nucleotide-binding</keyword>
<dbReference type="eggNOG" id="COG1947">
    <property type="taxonomic scope" value="Bacteria"/>
</dbReference>
<dbReference type="SUPFAM" id="SSF54211">
    <property type="entry name" value="Ribosomal protein S5 domain 2-like"/>
    <property type="match status" value="1"/>
</dbReference>
<keyword evidence="7 9" id="KW-0067">ATP-binding</keyword>
<dbReference type="GO" id="GO:0005524">
    <property type="term" value="F:ATP binding"/>
    <property type="evidence" value="ECO:0007669"/>
    <property type="project" value="UniProtKB-UniRule"/>
</dbReference>
<organism evidence="12 13">
    <name type="scientific">Solitalea canadensis (strain ATCC 29591 / DSM 3403 / JCM 21819 / LMG 8368 / NBRC 15130 / NCIMB 12057 / USAM 9D)</name>
    <name type="common">Flexibacter canadensis</name>
    <dbReference type="NCBI Taxonomy" id="929556"/>
    <lineage>
        <taxon>Bacteria</taxon>
        <taxon>Pseudomonadati</taxon>
        <taxon>Bacteroidota</taxon>
        <taxon>Sphingobacteriia</taxon>
        <taxon>Sphingobacteriales</taxon>
        <taxon>Sphingobacteriaceae</taxon>
        <taxon>Solitalea</taxon>
    </lineage>
</organism>
<comment type="catalytic activity">
    <reaction evidence="9">
        <text>4-CDP-2-C-methyl-D-erythritol + ATP = 4-CDP-2-C-methyl-D-erythritol 2-phosphate + ADP + H(+)</text>
        <dbReference type="Rhea" id="RHEA:18437"/>
        <dbReference type="ChEBI" id="CHEBI:15378"/>
        <dbReference type="ChEBI" id="CHEBI:30616"/>
        <dbReference type="ChEBI" id="CHEBI:57823"/>
        <dbReference type="ChEBI" id="CHEBI:57919"/>
        <dbReference type="ChEBI" id="CHEBI:456216"/>
        <dbReference type="EC" id="2.7.1.148"/>
    </reaction>
</comment>
<dbReference type="Gene3D" id="3.30.230.10">
    <property type="match status" value="1"/>
</dbReference>
<dbReference type="GO" id="GO:0019288">
    <property type="term" value="P:isopentenyl diphosphate biosynthetic process, methylerythritol 4-phosphate pathway"/>
    <property type="evidence" value="ECO:0007669"/>
    <property type="project" value="UniProtKB-UniRule"/>
</dbReference>
<comment type="similarity">
    <text evidence="1 9">Belongs to the GHMP kinase family. IspE subfamily.</text>
</comment>
<keyword evidence="4 9" id="KW-0808">Transferase</keyword>
<keyword evidence="6 9" id="KW-0418">Kinase</keyword>
<dbReference type="Proteomes" id="UP000007590">
    <property type="component" value="Chromosome"/>
</dbReference>
<feature type="domain" description="GHMP kinase N-terminal" evidence="10">
    <location>
        <begin position="63"/>
        <end position="136"/>
    </location>
</feature>
<protein>
    <recommendedName>
        <fullName evidence="3 9">4-diphosphocytidyl-2-C-methyl-D-erythritol kinase</fullName>
        <shortName evidence="9">CMK</shortName>
        <ecNumber evidence="2 9">2.7.1.148</ecNumber>
    </recommendedName>
    <alternativeName>
        <fullName evidence="8 9">4-(cytidine-5'-diphospho)-2-C-methyl-D-erythritol kinase</fullName>
    </alternativeName>
</protein>
<feature type="domain" description="GHMP kinase C-terminal" evidence="11">
    <location>
        <begin position="206"/>
        <end position="251"/>
    </location>
</feature>
<dbReference type="KEGG" id="scn:Solca_2291"/>
<dbReference type="RefSeq" id="WP_014680560.1">
    <property type="nucleotide sequence ID" value="NC_017770.1"/>
</dbReference>
<comment type="function">
    <text evidence="9">Catalyzes the phosphorylation of the position 2 hydroxy group of 4-diphosphocytidyl-2C-methyl-D-erythritol.</text>
</comment>
<feature type="binding site" evidence="9">
    <location>
        <begin position="90"/>
        <end position="100"/>
    </location>
    <ligand>
        <name>ATP</name>
        <dbReference type="ChEBI" id="CHEBI:30616"/>
    </ligand>
</feature>
<dbReference type="InterPro" id="IPR036554">
    <property type="entry name" value="GHMP_kinase_C_sf"/>
</dbReference>
<gene>
    <name evidence="9" type="primary">ispE</name>
    <name evidence="12" type="ordered locus">Solca_2291</name>
</gene>
<comment type="pathway">
    <text evidence="9">Isoprenoid biosynthesis; isopentenyl diphosphate biosynthesis via DXP pathway; isopentenyl diphosphate from 1-deoxy-D-xylulose 5-phosphate: step 3/6.</text>
</comment>
<feature type="active site" evidence="9">
    <location>
        <position position="132"/>
    </location>
</feature>
<dbReference type="Pfam" id="PF00288">
    <property type="entry name" value="GHMP_kinases_N"/>
    <property type="match status" value="1"/>
</dbReference>
<keyword evidence="9" id="KW-0414">Isoprene biosynthesis</keyword>
<dbReference type="Gene3D" id="3.30.70.890">
    <property type="entry name" value="GHMP kinase, C-terminal domain"/>
    <property type="match status" value="1"/>
</dbReference>
<evidence type="ECO:0000256" key="9">
    <source>
        <dbReference type="HAMAP-Rule" id="MF_00061"/>
    </source>
</evidence>
<dbReference type="UniPathway" id="UPA00056">
    <property type="reaction ID" value="UER00094"/>
</dbReference>
<evidence type="ECO:0000256" key="6">
    <source>
        <dbReference type="ARBA" id="ARBA00022777"/>
    </source>
</evidence>
<evidence type="ECO:0000313" key="13">
    <source>
        <dbReference type="Proteomes" id="UP000007590"/>
    </source>
</evidence>
<name>H8KUG8_SOLCM</name>
<evidence type="ECO:0000259" key="10">
    <source>
        <dbReference type="Pfam" id="PF00288"/>
    </source>
</evidence>
<dbReference type="PIRSF" id="PIRSF010376">
    <property type="entry name" value="IspE"/>
    <property type="match status" value="1"/>
</dbReference>
<keyword evidence="13" id="KW-1185">Reference proteome</keyword>
<dbReference type="GO" id="GO:0050515">
    <property type="term" value="F:4-(cytidine 5'-diphospho)-2-C-methyl-D-erythritol kinase activity"/>
    <property type="evidence" value="ECO:0007669"/>
    <property type="project" value="UniProtKB-UniRule"/>
</dbReference>
<dbReference type="InterPro" id="IPR014721">
    <property type="entry name" value="Ribsml_uS5_D2-typ_fold_subgr"/>
</dbReference>
<dbReference type="InterPro" id="IPR006204">
    <property type="entry name" value="GHMP_kinase_N_dom"/>
</dbReference>
<evidence type="ECO:0000256" key="4">
    <source>
        <dbReference type="ARBA" id="ARBA00022679"/>
    </source>
</evidence>
<evidence type="ECO:0000313" key="12">
    <source>
        <dbReference type="EMBL" id="AFD07333.1"/>
    </source>
</evidence>
<dbReference type="InterPro" id="IPR013750">
    <property type="entry name" value="GHMP_kinase_C_dom"/>
</dbReference>
<dbReference type="STRING" id="929556.Solca_2291"/>
<evidence type="ECO:0000256" key="2">
    <source>
        <dbReference type="ARBA" id="ARBA00012052"/>
    </source>
</evidence>
<feature type="active site" evidence="9">
    <location>
        <position position="8"/>
    </location>
</feature>
<dbReference type="SUPFAM" id="SSF55060">
    <property type="entry name" value="GHMP Kinase, C-terminal domain"/>
    <property type="match status" value="1"/>
</dbReference>
<evidence type="ECO:0000259" key="11">
    <source>
        <dbReference type="Pfam" id="PF08544"/>
    </source>
</evidence>
<evidence type="ECO:0000256" key="5">
    <source>
        <dbReference type="ARBA" id="ARBA00022741"/>
    </source>
</evidence>
<dbReference type="PANTHER" id="PTHR43527">
    <property type="entry name" value="4-DIPHOSPHOCYTIDYL-2-C-METHYL-D-ERYTHRITOL KINASE, CHLOROPLASTIC"/>
    <property type="match status" value="1"/>
</dbReference>
<dbReference type="InterPro" id="IPR020568">
    <property type="entry name" value="Ribosomal_Su5_D2-typ_SF"/>
</dbReference>
<evidence type="ECO:0000256" key="3">
    <source>
        <dbReference type="ARBA" id="ARBA00017473"/>
    </source>
</evidence>
<dbReference type="Pfam" id="PF08544">
    <property type="entry name" value="GHMP_kinases_C"/>
    <property type="match status" value="1"/>
</dbReference>
<dbReference type="AlphaFoldDB" id="H8KUG8"/>